<protein>
    <submittedName>
        <fullName evidence="3">Uncharacterized protein</fullName>
    </submittedName>
</protein>
<feature type="region of interest" description="Disordered" evidence="1">
    <location>
        <begin position="70"/>
        <end position="100"/>
    </location>
</feature>
<dbReference type="Proteomes" id="UP000198704">
    <property type="component" value="Unassembled WGS sequence"/>
</dbReference>
<dbReference type="EMBL" id="FNHS01000003">
    <property type="protein sequence ID" value="SDM68229.1"/>
    <property type="molecule type" value="Genomic_DNA"/>
</dbReference>
<feature type="transmembrane region" description="Helical" evidence="2">
    <location>
        <begin position="43"/>
        <end position="63"/>
    </location>
</feature>
<evidence type="ECO:0000256" key="2">
    <source>
        <dbReference type="SAM" id="Phobius"/>
    </source>
</evidence>
<dbReference type="AlphaFoldDB" id="A0A1G9V7U4"/>
<evidence type="ECO:0000313" key="4">
    <source>
        <dbReference type="Proteomes" id="UP000198704"/>
    </source>
</evidence>
<accession>A0A1G9V7U4</accession>
<keyword evidence="2" id="KW-0472">Membrane</keyword>
<reference evidence="4" key="1">
    <citation type="submission" date="2016-10" db="EMBL/GenBank/DDBJ databases">
        <authorList>
            <person name="Varghese N."/>
            <person name="Submissions S."/>
        </authorList>
    </citation>
    <scope>NUCLEOTIDE SEQUENCE [LARGE SCALE GENOMIC DNA]</scope>
    <source>
        <strain evidence="4">BL47</strain>
    </source>
</reference>
<name>A0A1G9V7U4_9HYPH</name>
<sequence length="100" mass="11100">MTRREYTLDVWLPENGPWLALVSVIVGCLTAPEEASAARQALAWMLASVGWFALFLVLVGVVWRPWAAPPEAEPPEEEEVRVTTGKIVPLRPSRPDKGLH</sequence>
<keyword evidence="2" id="KW-1133">Transmembrane helix</keyword>
<dbReference type="RefSeq" id="WP_091714072.1">
    <property type="nucleotide sequence ID" value="NZ_FNHS01000003.1"/>
</dbReference>
<dbReference type="OrthoDB" id="8021314at2"/>
<keyword evidence="2" id="KW-0812">Transmembrane</keyword>
<gene>
    <name evidence="3" type="ORF">SAMN05216360_10399</name>
</gene>
<keyword evidence="4" id="KW-1185">Reference proteome</keyword>
<dbReference type="STRING" id="582672.SAMN05216360_10399"/>
<dbReference type="PROSITE" id="PS51257">
    <property type="entry name" value="PROKAR_LIPOPROTEIN"/>
    <property type="match status" value="1"/>
</dbReference>
<organism evidence="3 4">
    <name type="scientific">Methylobacterium phyllostachyos</name>
    <dbReference type="NCBI Taxonomy" id="582672"/>
    <lineage>
        <taxon>Bacteria</taxon>
        <taxon>Pseudomonadati</taxon>
        <taxon>Pseudomonadota</taxon>
        <taxon>Alphaproteobacteria</taxon>
        <taxon>Hyphomicrobiales</taxon>
        <taxon>Methylobacteriaceae</taxon>
        <taxon>Methylobacterium</taxon>
    </lineage>
</organism>
<proteinExistence type="predicted"/>
<evidence type="ECO:0000313" key="3">
    <source>
        <dbReference type="EMBL" id="SDM68229.1"/>
    </source>
</evidence>
<evidence type="ECO:0000256" key="1">
    <source>
        <dbReference type="SAM" id="MobiDB-lite"/>
    </source>
</evidence>